<keyword evidence="4" id="KW-1185">Reference proteome</keyword>
<feature type="compositionally biased region" description="Low complexity" evidence="1">
    <location>
        <begin position="75"/>
        <end position="90"/>
    </location>
</feature>
<sequence>MASSSLPFASGPPRPRPGFAPSANANVAGAPPQFASRPPTAAFPQGLVASNGPQGLAAPRIPSPPHAQQTPPFGAPASVRAPSPSAAPSQAHAVRLFLGNPPAAAPVAAAASRTFTSPPASLQFGRPPMSHPLSGWPTSQPPFSGSQPALAGPPTTQLPFNRPPTSHQPSTQQTFTRPPVSQPYMGSSTSQPYAGRPSSIFRHYSSSLAGNCVVGGPTKAGCDPAKGNCEIGDSDKGCEIGSLPNCCEASGLVNDCVIAEATGATQAGSRETN</sequence>
<reference evidence="3" key="2">
    <citation type="submission" date="2021-05" db="UniProtKB">
        <authorList>
            <consortium name="EnsemblPlants"/>
        </authorList>
    </citation>
    <scope>IDENTIFICATION</scope>
    <source>
        <strain evidence="3">subsp. malaccensis</strain>
    </source>
</reference>
<name>A0A804ID58_MUSAM</name>
<evidence type="ECO:0000313" key="4">
    <source>
        <dbReference type="Proteomes" id="UP000012960"/>
    </source>
</evidence>
<proteinExistence type="predicted"/>
<evidence type="ECO:0000256" key="1">
    <source>
        <dbReference type="SAM" id="MobiDB-lite"/>
    </source>
</evidence>
<dbReference type="EnsemblPlants" id="Ma03_t17440.1">
    <property type="protein sequence ID" value="Ma03_p17440.1"/>
    <property type="gene ID" value="Ma03_g17440"/>
</dbReference>
<evidence type="ECO:0000313" key="2">
    <source>
        <dbReference type="EMBL" id="CAG1850480.1"/>
    </source>
</evidence>
<feature type="region of interest" description="Disordered" evidence="1">
    <location>
        <begin position="1"/>
        <end position="90"/>
    </location>
</feature>
<feature type="compositionally biased region" description="Polar residues" evidence="1">
    <location>
        <begin position="136"/>
        <end position="147"/>
    </location>
</feature>
<feature type="compositionally biased region" description="Polar residues" evidence="1">
    <location>
        <begin position="154"/>
        <end position="176"/>
    </location>
</feature>
<evidence type="ECO:0000313" key="3">
    <source>
        <dbReference type="EnsemblPlants" id="Ma03_p17440.1"/>
    </source>
</evidence>
<gene>
    <name evidence="2" type="ORF">GSMUA_200860.1</name>
</gene>
<dbReference type="EMBL" id="HG996468">
    <property type="protein sequence ID" value="CAG1850480.1"/>
    <property type="molecule type" value="Genomic_DNA"/>
</dbReference>
<feature type="region of interest" description="Disordered" evidence="1">
    <location>
        <begin position="118"/>
        <end position="198"/>
    </location>
</feature>
<accession>A0A804ID58</accession>
<dbReference type="AlphaFoldDB" id="A0A804ID58"/>
<reference evidence="2" key="1">
    <citation type="submission" date="2021-03" db="EMBL/GenBank/DDBJ databases">
        <authorList>
            <consortium name="Genoscope - CEA"/>
            <person name="William W."/>
        </authorList>
    </citation>
    <scope>NUCLEOTIDE SEQUENCE</scope>
    <source>
        <strain evidence="2">Doubled-haploid Pahang</strain>
    </source>
</reference>
<protein>
    <submittedName>
        <fullName evidence="2">(wild Malaysian banana) hypothetical protein</fullName>
    </submittedName>
</protein>
<dbReference type="InParanoid" id="A0A804ID58"/>
<dbReference type="Gramene" id="Ma03_t17440.1">
    <property type="protein sequence ID" value="Ma03_p17440.1"/>
    <property type="gene ID" value="Ma03_g17440"/>
</dbReference>
<organism evidence="3 4">
    <name type="scientific">Musa acuminata subsp. malaccensis</name>
    <name type="common">Wild banana</name>
    <name type="synonym">Musa malaccensis</name>
    <dbReference type="NCBI Taxonomy" id="214687"/>
    <lineage>
        <taxon>Eukaryota</taxon>
        <taxon>Viridiplantae</taxon>
        <taxon>Streptophyta</taxon>
        <taxon>Embryophyta</taxon>
        <taxon>Tracheophyta</taxon>
        <taxon>Spermatophyta</taxon>
        <taxon>Magnoliopsida</taxon>
        <taxon>Liliopsida</taxon>
        <taxon>Zingiberales</taxon>
        <taxon>Musaceae</taxon>
        <taxon>Musa</taxon>
    </lineage>
</organism>
<dbReference type="Proteomes" id="UP000012960">
    <property type="component" value="Unplaced"/>
</dbReference>